<keyword evidence="9" id="KW-0406">Ion transport</keyword>
<dbReference type="InterPro" id="IPR003439">
    <property type="entry name" value="ABC_transporter-like_ATP-bd"/>
</dbReference>
<dbReference type="RefSeq" id="WP_071553681.1">
    <property type="nucleotide sequence ID" value="NZ_CP017886.1"/>
</dbReference>
<dbReference type="SMART" id="SM00382">
    <property type="entry name" value="AAA"/>
    <property type="match status" value="1"/>
</dbReference>
<dbReference type="GO" id="GO:0015697">
    <property type="term" value="P:quaternary ammonium group transport"/>
    <property type="evidence" value="ECO:0007669"/>
    <property type="project" value="UniProtKB-ARBA"/>
</dbReference>
<keyword evidence="10" id="KW-0472">Membrane</keyword>
<dbReference type="InterPro" id="IPR008995">
    <property type="entry name" value="Mo/tungstate-bd_C_term_dom"/>
</dbReference>
<dbReference type="InterPro" id="IPR027417">
    <property type="entry name" value="P-loop_NTPase"/>
</dbReference>
<evidence type="ECO:0000313" key="13">
    <source>
        <dbReference type="Proteomes" id="UP000182567"/>
    </source>
</evidence>
<dbReference type="PANTHER" id="PTHR42781:SF5">
    <property type="entry name" value="PUTRESCINE TRANSPORT ATP-BINDING PROTEIN POTG"/>
    <property type="match status" value="1"/>
</dbReference>
<dbReference type="PANTHER" id="PTHR42781">
    <property type="entry name" value="SPERMIDINE/PUTRESCINE IMPORT ATP-BINDING PROTEIN POTA"/>
    <property type="match status" value="1"/>
</dbReference>
<keyword evidence="5" id="KW-0547">Nucleotide-binding</keyword>
<dbReference type="OrthoDB" id="9802264at2"/>
<protein>
    <submittedName>
        <fullName evidence="12">ABC transporter ATP-binding protein</fullName>
    </submittedName>
</protein>
<dbReference type="GO" id="GO:0015408">
    <property type="term" value="F:ABC-type ferric iron transporter activity"/>
    <property type="evidence" value="ECO:0007669"/>
    <property type="project" value="InterPro"/>
</dbReference>
<gene>
    <name evidence="12" type="ORF">BLL42_19955</name>
</gene>
<name>A0A1J0EPZ6_9PSED</name>
<dbReference type="AlphaFoldDB" id="A0A1J0EPZ6"/>
<dbReference type="GO" id="GO:0043190">
    <property type="term" value="C:ATP-binding cassette (ABC) transporter complex"/>
    <property type="evidence" value="ECO:0007669"/>
    <property type="project" value="InterPro"/>
</dbReference>
<feature type="domain" description="ABC transporter" evidence="11">
    <location>
        <begin position="4"/>
        <end position="236"/>
    </location>
</feature>
<organism evidence="12 13">
    <name type="scientific">Pseudomonas frederiksbergensis</name>
    <dbReference type="NCBI Taxonomy" id="104087"/>
    <lineage>
        <taxon>Bacteria</taxon>
        <taxon>Pseudomonadati</taxon>
        <taxon>Pseudomonadota</taxon>
        <taxon>Gammaproteobacteria</taxon>
        <taxon>Pseudomonadales</taxon>
        <taxon>Pseudomonadaceae</taxon>
        <taxon>Pseudomonas</taxon>
    </lineage>
</organism>
<evidence type="ECO:0000256" key="7">
    <source>
        <dbReference type="ARBA" id="ARBA00022967"/>
    </source>
</evidence>
<dbReference type="SUPFAM" id="SSF52540">
    <property type="entry name" value="P-loop containing nucleoside triphosphate hydrolases"/>
    <property type="match status" value="1"/>
</dbReference>
<dbReference type="SUPFAM" id="SSF50331">
    <property type="entry name" value="MOP-like"/>
    <property type="match status" value="1"/>
</dbReference>
<dbReference type="InterPro" id="IPR017871">
    <property type="entry name" value="ABC_transporter-like_CS"/>
</dbReference>
<keyword evidence="6 12" id="KW-0067">ATP-binding</keyword>
<evidence type="ECO:0000256" key="4">
    <source>
        <dbReference type="ARBA" id="ARBA00022519"/>
    </source>
</evidence>
<accession>A0A1J0EPZ6</accession>
<dbReference type="InterPro" id="IPR050093">
    <property type="entry name" value="ABC_SmlMolc_Importer"/>
</dbReference>
<keyword evidence="2" id="KW-1003">Cell membrane</keyword>
<dbReference type="Gene3D" id="3.40.50.300">
    <property type="entry name" value="P-loop containing nucleotide triphosphate hydrolases"/>
    <property type="match status" value="1"/>
</dbReference>
<evidence type="ECO:0000259" key="11">
    <source>
        <dbReference type="PROSITE" id="PS50893"/>
    </source>
</evidence>
<evidence type="ECO:0000256" key="10">
    <source>
        <dbReference type="ARBA" id="ARBA00023136"/>
    </source>
</evidence>
<evidence type="ECO:0000256" key="8">
    <source>
        <dbReference type="ARBA" id="ARBA00023004"/>
    </source>
</evidence>
<evidence type="ECO:0000256" key="2">
    <source>
        <dbReference type="ARBA" id="ARBA00022475"/>
    </source>
</evidence>
<evidence type="ECO:0000256" key="5">
    <source>
        <dbReference type="ARBA" id="ARBA00022741"/>
    </source>
</evidence>
<dbReference type="Proteomes" id="UP000182567">
    <property type="component" value="Chromosome"/>
</dbReference>
<dbReference type="PROSITE" id="PS50893">
    <property type="entry name" value="ABC_TRANSPORTER_2"/>
    <property type="match status" value="1"/>
</dbReference>
<dbReference type="Pfam" id="PF00005">
    <property type="entry name" value="ABC_tran"/>
    <property type="match status" value="1"/>
</dbReference>
<dbReference type="EMBL" id="CP017886">
    <property type="protein sequence ID" value="APC17892.1"/>
    <property type="molecule type" value="Genomic_DNA"/>
</dbReference>
<dbReference type="InterPro" id="IPR003593">
    <property type="entry name" value="AAA+_ATPase"/>
</dbReference>
<evidence type="ECO:0000313" key="12">
    <source>
        <dbReference type="EMBL" id="APC17892.1"/>
    </source>
</evidence>
<evidence type="ECO:0000256" key="3">
    <source>
        <dbReference type="ARBA" id="ARBA00022496"/>
    </source>
</evidence>
<keyword evidence="4" id="KW-0997">Cell inner membrane</keyword>
<dbReference type="Pfam" id="PF08402">
    <property type="entry name" value="TOBE_2"/>
    <property type="match status" value="1"/>
</dbReference>
<keyword evidence="7" id="KW-1278">Translocase</keyword>
<keyword evidence="1" id="KW-0813">Transport</keyword>
<dbReference type="GO" id="GO:0005524">
    <property type="term" value="F:ATP binding"/>
    <property type="evidence" value="ECO:0007669"/>
    <property type="project" value="UniProtKB-KW"/>
</dbReference>
<dbReference type="PROSITE" id="PS00211">
    <property type="entry name" value="ABC_TRANSPORTER_1"/>
    <property type="match status" value="1"/>
</dbReference>
<dbReference type="InterPro" id="IPR013611">
    <property type="entry name" value="Transp-assoc_OB_typ2"/>
</dbReference>
<dbReference type="CDD" id="cd03259">
    <property type="entry name" value="ABC_Carb_Solutes_like"/>
    <property type="match status" value="1"/>
</dbReference>
<dbReference type="InterPro" id="IPR015853">
    <property type="entry name" value="ABC_transpr_FbpC"/>
</dbReference>
<keyword evidence="8" id="KW-0408">Iron</keyword>
<sequence length="374" mass="39402">MADLHIHGLSKKFGSTPVLRGVDLSVSSGSLVAILGPSGSGKTTLLRLLCGFERGDAGTIQINGQRVTGPNVFVPSEKRHIGYVPQEGALFPHLSVADNIVFGLPRQLRKARHRVDELLELVGLPTNFASRSPHALSGGQQQRVALARALAPAPALVLLDEPFSSLDAALRVETRQAVAQALSAAGATALLVTHDQSEALSMGSQVAVLWDGQLVQVASPEQLYRKPVSPELARFVGDAVLLPGIAENGRVACALGQLQLMAGMPEGAVHVLLRPEQIRLIPFHDGASLGAAKARGRVLKVDFYGHDACVRLSLSGDAASSTVLTARLPGHLCPRLGDEVSIIVEGEVLVYRVTDPTADPTPAAQWALPSLKPV</sequence>
<evidence type="ECO:0000256" key="9">
    <source>
        <dbReference type="ARBA" id="ARBA00023065"/>
    </source>
</evidence>
<evidence type="ECO:0000256" key="1">
    <source>
        <dbReference type="ARBA" id="ARBA00022448"/>
    </source>
</evidence>
<dbReference type="GeneID" id="46910550"/>
<proteinExistence type="predicted"/>
<dbReference type="GO" id="GO:0016887">
    <property type="term" value="F:ATP hydrolysis activity"/>
    <property type="evidence" value="ECO:0007669"/>
    <property type="project" value="InterPro"/>
</dbReference>
<keyword evidence="3" id="KW-0410">Iron transport</keyword>
<dbReference type="FunFam" id="3.40.50.300:FF:000425">
    <property type="entry name" value="Probable ABC transporter, ATP-binding subunit"/>
    <property type="match status" value="1"/>
</dbReference>
<reference evidence="13" key="1">
    <citation type="submission" date="2016-10" db="EMBL/GenBank/DDBJ databases">
        <title>Pseudomonas frederiksbergensis ERGS4:02 complete genome.</title>
        <authorList>
            <person name="Kumar R."/>
            <person name="Acharya V."/>
            <person name="Singh D."/>
        </authorList>
    </citation>
    <scope>NUCLEOTIDE SEQUENCE [LARGE SCALE GENOMIC DNA]</scope>
    <source>
        <strain evidence="13">ERGS4:02</strain>
    </source>
</reference>
<evidence type="ECO:0000256" key="6">
    <source>
        <dbReference type="ARBA" id="ARBA00022840"/>
    </source>
</evidence>